<sequence>MSDRAEVTAQDLLTTAFPDWLIWRSDTGHWYATRRTRVTEAQGRTGCNRMVDAPTPADLSQKLVEQEQRAAKAAVTP</sequence>
<evidence type="ECO:0000313" key="1">
    <source>
        <dbReference type="EMBL" id="GAA4182950.1"/>
    </source>
</evidence>
<proteinExistence type="predicted"/>
<accession>A0ABP8AFB6</accession>
<dbReference type="Proteomes" id="UP001501251">
    <property type="component" value="Unassembled WGS sequence"/>
</dbReference>
<organism evidence="1 2">
    <name type="scientific">Streptosporangium oxazolinicum</name>
    <dbReference type="NCBI Taxonomy" id="909287"/>
    <lineage>
        <taxon>Bacteria</taxon>
        <taxon>Bacillati</taxon>
        <taxon>Actinomycetota</taxon>
        <taxon>Actinomycetes</taxon>
        <taxon>Streptosporangiales</taxon>
        <taxon>Streptosporangiaceae</taxon>
        <taxon>Streptosporangium</taxon>
    </lineage>
</organism>
<name>A0ABP8AFB6_9ACTN</name>
<dbReference type="RefSeq" id="WP_344915325.1">
    <property type="nucleotide sequence ID" value="NZ_BAABAQ010000001.1"/>
</dbReference>
<evidence type="ECO:0000313" key="2">
    <source>
        <dbReference type="Proteomes" id="UP001501251"/>
    </source>
</evidence>
<gene>
    <name evidence="1" type="ORF">GCM10022252_09660</name>
</gene>
<reference evidence="2" key="1">
    <citation type="journal article" date="2019" name="Int. J. Syst. Evol. Microbiol.">
        <title>The Global Catalogue of Microorganisms (GCM) 10K type strain sequencing project: providing services to taxonomists for standard genome sequencing and annotation.</title>
        <authorList>
            <consortium name="The Broad Institute Genomics Platform"/>
            <consortium name="The Broad Institute Genome Sequencing Center for Infectious Disease"/>
            <person name="Wu L."/>
            <person name="Ma J."/>
        </authorList>
    </citation>
    <scope>NUCLEOTIDE SEQUENCE [LARGE SCALE GENOMIC DNA]</scope>
    <source>
        <strain evidence="2">JCM 17388</strain>
    </source>
</reference>
<protein>
    <submittedName>
        <fullName evidence="1">Uncharacterized protein</fullName>
    </submittedName>
</protein>
<keyword evidence="2" id="KW-1185">Reference proteome</keyword>
<comment type="caution">
    <text evidence="1">The sequence shown here is derived from an EMBL/GenBank/DDBJ whole genome shotgun (WGS) entry which is preliminary data.</text>
</comment>
<dbReference type="EMBL" id="BAABAQ010000001">
    <property type="protein sequence ID" value="GAA4182950.1"/>
    <property type="molecule type" value="Genomic_DNA"/>
</dbReference>